<feature type="compositionally biased region" description="Basic and acidic residues" evidence="1">
    <location>
        <begin position="33"/>
        <end position="42"/>
    </location>
</feature>
<sequence length="391" mass="43717">MMQPLLRHQIYKPEKGKTFTREDEDSEMTEVEQNDKETRNGSECDEPDDENDGHSAQKVDANQMADANAVGKPDIRLEKNSEQDVEEEQDNGSDSSELLNVDEESNQSGENAKTSNVSPVDLTSRSLEFDRNRFKFNTLFLRNRTLFNNCPEFRDHSVNFFGGAKFQLKEDKDENGRVAAGLDKDFGTVADRFRERFMKIEDVRQLKNEKLFLNGKAKDVAEERPESVGSNLSPSPNQDANGSLSHFRRDERLRYKGNDSKSHGYLTFQRFEYSPDRKSSSSPVSGEPGQPGPRRNLAFSVENILDPNKFTGNSPTKLVGDGSNLAALVAGQRLPGPLGNMVAPVGCCWRPHLQDGGESDRDDNSGMLHTFIILCSHTTGSLSDHSDNYIA</sequence>
<feature type="compositionally biased region" description="Basic and acidic residues" evidence="1">
    <location>
        <begin position="217"/>
        <end position="226"/>
    </location>
</feature>
<feature type="compositionally biased region" description="Polar residues" evidence="1">
    <location>
        <begin position="228"/>
        <end position="244"/>
    </location>
</feature>
<feature type="region of interest" description="Disordered" evidence="1">
    <location>
        <begin position="217"/>
        <end position="296"/>
    </location>
</feature>
<evidence type="ECO:0000256" key="1">
    <source>
        <dbReference type="SAM" id="MobiDB-lite"/>
    </source>
</evidence>
<proteinExistence type="predicted"/>
<gene>
    <name evidence="2" type="ORF">RUM43_012602</name>
</gene>
<name>A0AAN8S9P2_POLSC</name>
<feature type="region of interest" description="Disordered" evidence="1">
    <location>
        <begin position="1"/>
        <end position="121"/>
    </location>
</feature>
<comment type="caution">
    <text evidence="2">The sequence shown here is derived from an EMBL/GenBank/DDBJ whole genome shotgun (WGS) entry which is preliminary data.</text>
</comment>
<dbReference type="AlphaFoldDB" id="A0AAN8S9P2"/>
<feature type="compositionally biased region" description="Basic and acidic residues" evidence="1">
    <location>
        <begin position="247"/>
        <end position="262"/>
    </location>
</feature>
<dbReference type="EMBL" id="JAWJWE010000006">
    <property type="protein sequence ID" value="KAK6632863.1"/>
    <property type="molecule type" value="Genomic_DNA"/>
</dbReference>
<feature type="compositionally biased region" description="Acidic residues" evidence="1">
    <location>
        <begin position="22"/>
        <end position="32"/>
    </location>
</feature>
<protein>
    <submittedName>
        <fullName evidence="2">Uncharacterized protein</fullName>
    </submittedName>
</protein>
<dbReference type="Proteomes" id="UP001372834">
    <property type="component" value="Unassembled WGS sequence"/>
</dbReference>
<organism evidence="2 3">
    <name type="scientific">Polyplax serrata</name>
    <name type="common">Common mouse louse</name>
    <dbReference type="NCBI Taxonomy" id="468196"/>
    <lineage>
        <taxon>Eukaryota</taxon>
        <taxon>Metazoa</taxon>
        <taxon>Ecdysozoa</taxon>
        <taxon>Arthropoda</taxon>
        <taxon>Hexapoda</taxon>
        <taxon>Insecta</taxon>
        <taxon>Pterygota</taxon>
        <taxon>Neoptera</taxon>
        <taxon>Paraneoptera</taxon>
        <taxon>Psocodea</taxon>
        <taxon>Troctomorpha</taxon>
        <taxon>Phthiraptera</taxon>
        <taxon>Anoplura</taxon>
        <taxon>Polyplacidae</taxon>
        <taxon>Polyplax</taxon>
    </lineage>
</organism>
<evidence type="ECO:0000313" key="3">
    <source>
        <dbReference type="Proteomes" id="UP001372834"/>
    </source>
</evidence>
<accession>A0AAN8S9P2</accession>
<reference evidence="2 3" key="1">
    <citation type="submission" date="2023-10" db="EMBL/GenBank/DDBJ databases">
        <title>Genomes of two closely related lineages of the louse Polyplax serrata with different host specificities.</title>
        <authorList>
            <person name="Martinu J."/>
            <person name="Tarabai H."/>
            <person name="Stefka J."/>
            <person name="Hypsa V."/>
        </authorList>
    </citation>
    <scope>NUCLEOTIDE SEQUENCE [LARGE SCALE GENOMIC DNA]</scope>
    <source>
        <strain evidence="2">HR10_N</strain>
    </source>
</reference>
<feature type="compositionally biased region" description="Polar residues" evidence="1">
    <location>
        <begin position="106"/>
        <end position="121"/>
    </location>
</feature>
<evidence type="ECO:0000313" key="2">
    <source>
        <dbReference type="EMBL" id="KAK6632863.1"/>
    </source>
</evidence>
<feature type="compositionally biased region" description="Basic and acidic residues" evidence="1">
    <location>
        <begin position="73"/>
        <end position="82"/>
    </location>
</feature>
<feature type="compositionally biased region" description="Basic and acidic residues" evidence="1">
    <location>
        <begin position="11"/>
        <end position="21"/>
    </location>
</feature>